<dbReference type="EMBL" id="BSQG01000007">
    <property type="protein sequence ID" value="GLU49390.1"/>
    <property type="molecule type" value="Genomic_DNA"/>
</dbReference>
<evidence type="ECO:0000313" key="3">
    <source>
        <dbReference type="Proteomes" id="UP001165092"/>
    </source>
</evidence>
<proteinExistence type="predicted"/>
<dbReference type="AlphaFoldDB" id="A0A9W6P8A2"/>
<name>A0A9W6P8A2_9ACTN</name>
<protein>
    <recommendedName>
        <fullName evidence="4">Copper transport outer membrane protein MctB</fullName>
    </recommendedName>
</protein>
<dbReference type="GO" id="GO:0016020">
    <property type="term" value="C:membrane"/>
    <property type="evidence" value="ECO:0007669"/>
    <property type="project" value="InterPro"/>
</dbReference>
<dbReference type="GO" id="GO:0055070">
    <property type="term" value="P:copper ion homeostasis"/>
    <property type="evidence" value="ECO:0007669"/>
    <property type="project" value="InterPro"/>
</dbReference>
<dbReference type="Pfam" id="PF11382">
    <property type="entry name" value="MctB"/>
    <property type="match status" value="1"/>
</dbReference>
<evidence type="ECO:0000313" key="2">
    <source>
        <dbReference type="EMBL" id="GLU49390.1"/>
    </source>
</evidence>
<dbReference type="Proteomes" id="UP001165092">
    <property type="component" value="Unassembled WGS sequence"/>
</dbReference>
<dbReference type="InterPro" id="IPR021522">
    <property type="entry name" value="MctB"/>
</dbReference>
<sequence>MIDFRYHLVSIVAVFLALTVGIVLGTTMLQDPLLNTLKAETTQLREQSEQLRTEKDLADQLNTGSDALVAAYADDMLADRLADRRVLVVEAPGVEPELRDALIEEIKRADGTVSGQLAFTAQYLEPGQATFVNELTDQLSDGLELPRGNPYERAGAELAQAVVDGDKDVPDGVAVRTGDSFDGEAVLAGFTEAGLLSVQGSPASPADLVLVIAPTEPFPLAEGQEDDGEAVTPPGNAAMLALARAFSQAGGGVVLAGPPSADGPDGMVQQARAEDVRFSTVDNAGAATGNVVAVLALAAEAEGRRGHYGVGAASDGYLPDPLPEAQPEAAPSPSPSPADRADS</sequence>
<comment type="caution">
    <text evidence="2">The sequence shown here is derived from an EMBL/GenBank/DDBJ whole genome shotgun (WGS) entry which is preliminary data.</text>
</comment>
<accession>A0A9W6P8A2</accession>
<reference evidence="2" key="1">
    <citation type="submission" date="2023-02" db="EMBL/GenBank/DDBJ databases">
        <title>Nocardiopsis ansamitocini NBRC 112285.</title>
        <authorList>
            <person name="Ichikawa N."/>
            <person name="Sato H."/>
            <person name="Tonouchi N."/>
        </authorList>
    </citation>
    <scope>NUCLEOTIDE SEQUENCE</scope>
    <source>
        <strain evidence="2">NBRC 112285</strain>
    </source>
</reference>
<evidence type="ECO:0008006" key="4">
    <source>
        <dbReference type="Google" id="ProtNLM"/>
    </source>
</evidence>
<feature type="compositionally biased region" description="Pro residues" evidence="1">
    <location>
        <begin position="320"/>
        <end position="336"/>
    </location>
</feature>
<evidence type="ECO:0000256" key="1">
    <source>
        <dbReference type="SAM" id="MobiDB-lite"/>
    </source>
</evidence>
<gene>
    <name evidence="2" type="ORF">Nans01_37410</name>
</gene>
<keyword evidence="3" id="KW-1185">Reference proteome</keyword>
<organism evidence="2 3">
    <name type="scientific">Nocardiopsis ansamitocini</name>
    <dbReference type="NCBI Taxonomy" id="1670832"/>
    <lineage>
        <taxon>Bacteria</taxon>
        <taxon>Bacillati</taxon>
        <taxon>Actinomycetota</taxon>
        <taxon>Actinomycetes</taxon>
        <taxon>Streptosporangiales</taxon>
        <taxon>Nocardiopsidaceae</taxon>
        <taxon>Nocardiopsis</taxon>
    </lineage>
</organism>
<feature type="region of interest" description="Disordered" evidence="1">
    <location>
        <begin position="308"/>
        <end position="343"/>
    </location>
</feature>
<dbReference type="RefSeq" id="WP_285760894.1">
    <property type="nucleotide sequence ID" value="NZ_BSQG01000007.1"/>
</dbReference>